<comment type="caution">
    <text evidence="1">The sequence shown here is derived from an EMBL/GenBank/DDBJ whole genome shotgun (WGS) entry which is preliminary data.</text>
</comment>
<sequence>MLAAWLVVTRVRGRTLRSQQVDDLYPNDRASSLNQKLKASTSSRAVATLACPFYKSSPREHRACARLNLSKISYVKQHLVRRHMAPKHCPRCLEIFPTHNELNAHIRGTKRCETKAGKVEGITEEKKEKLSRRSDQSLSEEGKWFELWDILFQQDRPKSPYVDLDLPEEVNWLGDFLMSRVPERLCEKKILESQAATRQVVRALEESVRDWKEIWQGG</sequence>
<dbReference type="Proteomes" id="UP001153334">
    <property type="component" value="Unassembled WGS sequence"/>
</dbReference>
<dbReference type="EMBL" id="JAPESX010000383">
    <property type="protein sequence ID" value="KAJ8121594.1"/>
    <property type="molecule type" value="Genomic_DNA"/>
</dbReference>
<gene>
    <name evidence="1" type="ORF">ONZ43_g1992</name>
</gene>
<proteinExistence type="predicted"/>
<organism evidence="1 2">
    <name type="scientific">Nemania bipapillata</name>
    <dbReference type="NCBI Taxonomy" id="110536"/>
    <lineage>
        <taxon>Eukaryota</taxon>
        <taxon>Fungi</taxon>
        <taxon>Dikarya</taxon>
        <taxon>Ascomycota</taxon>
        <taxon>Pezizomycotina</taxon>
        <taxon>Sordariomycetes</taxon>
        <taxon>Xylariomycetidae</taxon>
        <taxon>Xylariales</taxon>
        <taxon>Xylariaceae</taxon>
        <taxon>Nemania</taxon>
    </lineage>
</organism>
<protein>
    <submittedName>
        <fullName evidence="1">Uncharacterized protein</fullName>
    </submittedName>
</protein>
<evidence type="ECO:0000313" key="2">
    <source>
        <dbReference type="Proteomes" id="UP001153334"/>
    </source>
</evidence>
<keyword evidence="2" id="KW-1185">Reference proteome</keyword>
<reference evidence="1" key="1">
    <citation type="submission" date="2022-11" db="EMBL/GenBank/DDBJ databases">
        <title>Genome Sequence of Nemania bipapillata.</title>
        <authorList>
            <person name="Buettner E."/>
        </authorList>
    </citation>
    <scope>NUCLEOTIDE SEQUENCE</scope>
    <source>
        <strain evidence="1">CP14</strain>
    </source>
</reference>
<name>A0ACC2J2C4_9PEZI</name>
<evidence type="ECO:0000313" key="1">
    <source>
        <dbReference type="EMBL" id="KAJ8121594.1"/>
    </source>
</evidence>
<accession>A0ACC2J2C4</accession>